<dbReference type="GeneID" id="110132840"/>
<dbReference type="Proteomes" id="UP001652640">
    <property type="component" value="Chromosome 33"/>
</dbReference>
<evidence type="ECO:0000313" key="7">
    <source>
        <dbReference type="Proteomes" id="UP001652640"/>
    </source>
</evidence>
<feature type="region of interest" description="Disordered" evidence="6">
    <location>
        <begin position="77"/>
        <end position="109"/>
    </location>
</feature>
<reference evidence="7" key="1">
    <citation type="journal article" date="2022" name="J. Hered.">
        <title>A De Novo Chromosome-Level Genome Assembly of the White-Tailed Deer, Odocoileus Virginianus.</title>
        <authorList>
            <person name="London E.W."/>
            <person name="Roca A.L."/>
            <person name="Novakofski J.E."/>
            <person name="Mateus-Pinilla N.E."/>
        </authorList>
    </citation>
    <scope>NUCLEOTIDE SEQUENCE [LARGE SCALE GENOMIC DNA]</scope>
</reference>
<evidence type="ECO:0000256" key="3">
    <source>
        <dbReference type="ARBA" id="ARBA00010821"/>
    </source>
</evidence>
<evidence type="ECO:0000256" key="6">
    <source>
        <dbReference type="SAM" id="MobiDB-lite"/>
    </source>
</evidence>
<dbReference type="RefSeq" id="XP_070316504.1">
    <property type="nucleotide sequence ID" value="XM_070460403.1"/>
</dbReference>
<proteinExistence type="inferred from homology"/>
<sequence length="312" mass="33467">MLPAGAEGAEPADPARLRFATATPRFRLTWHLAGSEGIGLGVRDTPPSPGAPCTQRREEADRLLDFRGSRRLSQVLGPTLGGEGQALKEAAADSPRRAGAAAAGGCQPRAGRAAGERCTWFPWALPGRCSPPPSPRAPAGAFLPFLTSSFAGSLSSTTVASKSLCPGVPLSAEEEPRAAVGHLSPGWRAGRRDRECLAEWHVQPRTPGSHLLLPGPRLVFNRVNGRRPPATSPSFEGTQEPYTLAHEENVRFVSEAWQQVEQQLGGGPAGESGPRPVQYVERTPNPRLQNFVPIDLDEWWAQQFLARITNCS</sequence>
<dbReference type="Pfam" id="PF14799">
    <property type="entry name" value="FAM195"/>
    <property type="match status" value="1"/>
</dbReference>
<evidence type="ECO:0000256" key="1">
    <source>
        <dbReference type="ARBA" id="ARBA00004123"/>
    </source>
</evidence>
<evidence type="ECO:0000256" key="2">
    <source>
        <dbReference type="ARBA" id="ARBA00004210"/>
    </source>
</evidence>
<name>A0ABM4HLR5_ODOVR</name>
<evidence type="ECO:0000313" key="8">
    <source>
        <dbReference type="RefSeq" id="XP_070316504.1"/>
    </source>
</evidence>
<comment type="subcellular location">
    <subcellularLocation>
        <location evidence="2">Cytoplasm</location>
        <location evidence="2">Stress granule</location>
    </subcellularLocation>
    <subcellularLocation>
        <location evidence="1">Nucleus</location>
    </subcellularLocation>
</comment>
<reference evidence="8" key="2">
    <citation type="submission" date="2025-08" db="UniProtKB">
        <authorList>
            <consortium name="RefSeq"/>
        </authorList>
    </citation>
    <scope>IDENTIFICATION</scope>
    <source>
        <tissue evidence="8">Tongue muscle</tissue>
    </source>
</reference>
<evidence type="ECO:0000256" key="4">
    <source>
        <dbReference type="ARBA" id="ARBA00022490"/>
    </source>
</evidence>
<feature type="compositionally biased region" description="Low complexity" evidence="6">
    <location>
        <begin position="97"/>
        <end position="109"/>
    </location>
</feature>
<keyword evidence="4" id="KW-0963">Cytoplasm</keyword>
<comment type="similarity">
    <text evidence="3">Belongs to the MCRIP family.</text>
</comment>
<dbReference type="InterPro" id="IPR029428">
    <property type="entry name" value="MCRIP"/>
</dbReference>
<gene>
    <name evidence="8" type="primary">MCRIP2</name>
</gene>
<evidence type="ECO:0000256" key="5">
    <source>
        <dbReference type="ARBA" id="ARBA00023242"/>
    </source>
</evidence>
<accession>A0ABM4HLR5</accession>
<organism evidence="7 8">
    <name type="scientific">Odocoileus virginianus</name>
    <name type="common">White-tailed deer</name>
    <dbReference type="NCBI Taxonomy" id="9874"/>
    <lineage>
        <taxon>Eukaryota</taxon>
        <taxon>Metazoa</taxon>
        <taxon>Chordata</taxon>
        <taxon>Craniata</taxon>
        <taxon>Vertebrata</taxon>
        <taxon>Euteleostomi</taxon>
        <taxon>Mammalia</taxon>
        <taxon>Eutheria</taxon>
        <taxon>Laurasiatheria</taxon>
        <taxon>Artiodactyla</taxon>
        <taxon>Ruminantia</taxon>
        <taxon>Pecora</taxon>
        <taxon>Cervidae</taxon>
        <taxon>Odocoileinae</taxon>
        <taxon>Odocoileus</taxon>
    </lineage>
</organism>
<keyword evidence="5" id="KW-0539">Nucleus</keyword>
<protein>
    <submittedName>
        <fullName evidence="8">MAPK regulated corepressor interacting protein 2 isoform X1</fullName>
    </submittedName>
</protein>
<keyword evidence="7" id="KW-1185">Reference proteome</keyword>